<dbReference type="EMBL" id="BT083713">
    <property type="protein sequence ID" value="ACR34066.1"/>
    <property type="molecule type" value="mRNA"/>
</dbReference>
<accession>C4IYR6</accession>
<proteinExistence type="evidence at transcript level"/>
<name>C4IYR6_MAIZE</name>
<organism evidence="1">
    <name type="scientific">Zea mays</name>
    <name type="common">Maize</name>
    <dbReference type="NCBI Taxonomy" id="4577"/>
    <lineage>
        <taxon>Eukaryota</taxon>
        <taxon>Viridiplantae</taxon>
        <taxon>Streptophyta</taxon>
        <taxon>Embryophyta</taxon>
        <taxon>Tracheophyta</taxon>
        <taxon>Spermatophyta</taxon>
        <taxon>Magnoliopsida</taxon>
        <taxon>Liliopsida</taxon>
        <taxon>Poales</taxon>
        <taxon>Poaceae</taxon>
        <taxon>PACMAD clade</taxon>
        <taxon>Panicoideae</taxon>
        <taxon>Andropogonodae</taxon>
        <taxon>Andropogoneae</taxon>
        <taxon>Tripsacinae</taxon>
        <taxon>Zea</taxon>
    </lineage>
</organism>
<protein>
    <submittedName>
        <fullName evidence="1">Uncharacterized protein</fullName>
    </submittedName>
</protein>
<sequence>MTYSFPSKLHPKQPHLGLRRPSISVHLFCSGSYTSTLDKLSPFGPNPPATYITPLTSAQAKSHRATFILASTVHLLRQESY</sequence>
<reference evidence="1" key="2">
    <citation type="submission" date="2012-06" db="EMBL/GenBank/DDBJ databases">
        <authorList>
            <person name="Yu Y."/>
            <person name="Currie J."/>
            <person name="Lomeli R."/>
            <person name="Angelova A."/>
            <person name="Collura K."/>
            <person name="Wissotski M."/>
            <person name="Campos D."/>
            <person name="Kudrna D."/>
            <person name="Golser W."/>
            <person name="Ashely E."/>
            <person name="Descour A."/>
            <person name="Fernandes J."/>
            <person name="Soderlund C."/>
            <person name="Walbot V."/>
        </authorList>
    </citation>
    <scope>NUCLEOTIDE SEQUENCE</scope>
    <source>
        <strain evidence="1">B73</strain>
    </source>
</reference>
<reference evidence="1" key="1">
    <citation type="journal article" date="2009" name="PLoS Genet.">
        <title>Sequencing, mapping, and analysis of 27,455 maize full-length cDNAs.</title>
        <authorList>
            <person name="Soderlund C."/>
            <person name="Descour A."/>
            <person name="Kudrna D."/>
            <person name="Bomhoff M."/>
            <person name="Boyd L."/>
            <person name="Currie J."/>
            <person name="Angelova A."/>
            <person name="Collura K."/>
            <person name="Wissotski M."/>
            <person name="Ashley E."/>
            <person name="Morrow D."/>
            <person name="Fernandes J."/>
            <person name="Walbot V."/>
            <person name="Yu Y."/>
        </authorList>
    </citation>
    <scope>NUCLEOTIDE SEQUENCE</scope>
    <source>
        <strain evidence="1">B73</strain>
    </source>
</reference>
<evidence type="ECO:0000313" key="1">
    <source>
        <dbReference type="EMBL" id="ACR34066.1"/>
    </source>
</evidence>
<dbReference type="AlphaFoldDB" id="C4IYR6"/>